<dbReference type="InterPro" id="IPR036942">
    <property type="entry name" value="Beta-barrel_TonB_sf"/>
</dbReference>
<comment type="caution">
    <text evidence="13">The sequence shown here is derived from an EMBL/GenBank/DDBJ whole genome shotgun (WGS) entry which is preliminary data.</text>
</comment>
<evidence type="ECO:0000256" key="5">
    <source>
        <dbReference type="ARBA" id="ARBA00022692"/>
    </source>
</evidence>
<dbReference type="PROSITE" id="PS52016">
    <property type="entry name" value="TONB_DEPENDENT_REC_3"/>
    <property type="match status" value="1"/>
</dbReference>
<accession>A0AAW4BLN7</accession>
<comment type="subcellular location">
    <subcellularLocation>
        <location evidence="1 11">Cell outer membrane</location>
        <topology evidence="1 11">Multi-pass membrane protein</topology>
    </subcellularLocation>
</comment>
<evidence type="ECO:0000256" key="7">
    <source>
        <dbReference type="ARBA" id="ARBA00023065"/>
    </source>
</evidence>
<dbReference type="PANTHER" id="PTHR32552:SF81">
    <property type="entry name" value="TONB-DEPENDENT OUTER MEMBRANE RECEPTOR"/>
    <property type="match status" value="1"/>
</dbReference>
<evidence type="ECO:0000256" key="4">
    <source>
        <dbReference type="ARBA" id="ARBA00022496"/>
    </source>
</evidence>
<dbReference type="GO" id="GO:0009279">
    <property type="term" value="C:cell outer membrane"/>
    <property type="evidence" value="ECO:0007669"/>
    <property type="project" value="UniProtKB-SubCell"/>
</dbReference>
<dbReference type="GO" id="GO:0006826">
    <property type="term" value="P:iron ion transport"/>
    <property type="evidence" value="ECO:0007669"/>
    <property type="project" value="UniProtKB-KW"/>
</dbReference>
<keyword evidence="13" id="KW-0675">Receptor</keyword>
<keyword evidence="4" id="KW-0410">Iron transport</keyword>
<comment type="similarity">
    <text evidence="11">Belongs to the TonB-dependent receptor family.</text>
</comment>
<evidence type="ECO:0000256" key="11">
    <source>
        <dbReference type="PROSITE-ProRule" id="PRU01360"/>
    </source>
</evidence>
<sequence>MTLTMFTSTAFALESGHDVMVVESSKQSTLLEQMDSSVLIKTGEELEQAGVDQVQDLEKVFPGLLIQTRGNRTYANTTIRGISSPDYYSPTISLYVDGVLQDSAFLTQPLVNVERVELLRGPQGTLYGGNAQGGIINIITKKTVGQNTTVASASYSNLNEQLNASAALSLNDSLSADIALRVIKDNGNIEHLPSQQKDANNSQQFSGLARLHYLPHNSPFTLTLSVANSNLDSHEEWYLTQAEFDQKMTSQAIPQLKRIVNSYALQMGYDLGETQLTSVTAYQNRNIYRQFIGGAWQEDQNTFSQELRANTQVSDALSTLFGAYFEQRDFDAKSGVGSQVTNQVEATQYALFGQAIYALNEQIDLTLGLRATHLSTRADYSGNPSWMFDAYAQ</sequence>
<evidence type="ECO:0000313" key="13">
    <source>
        <dbReference type="EMBL" id="MBF4437206.1"/>
    </source>
</evidence>
<reference evidence="13" key="1">
    <citation type="journal article" date="2021" name="PeerJ">
        <title>Analysis of 44 Vibrio anguillarum genomes reveals high genetic diversity.</title>
        <authorList>
            <person name="Hansen M.J."/>
            <person name="Dalsgaard I."/>
        </authorList>
    </citation>
    <scope>NUCLEOTIDE SEQUENCE</scope>
    <source>
        <strain evidence="13">850617-1/1</strain>
    </source>
</reference>
<keyword evidence="10 11" id="KW-0998">Cell outer membrane</keyword>
<gene>
    <name evidence="13" type="ORF">ERJ77_22525</name>
</gene>
<evidence type="ECO:0000256" key="3">
    <source>
        <dbReference type="ARBA" id="ARBA00022452"/>
    </source>
</evidence>
<evidence type="ECO:0000256" key="6">
    <source>
        <dbReference type="ARBA" id="ARBA00023004"/>
    </source>
</evidence>
<evidence type="ECO:0000256" key="9">
    <source>
        <dbReference type="ARBA" id="ARBA00023136"/>
    </source>
</evidence>
<keyword evidence="3 11" id="KW-1134">Transmembrane beta strand</keyword>
<keyword evidence="6" id="KW-0408">Iron</keyword>
<dbReference type="SUPFAM" id="SSF56935">
    <property type="entry name" value="Porins"/>
    <property type="match status" value="1"/>
</dbReference>
<protein>
    <submittedName>
        <fullName evidence="13">TonB-dependent receptor</fullName>
    </submittedName>
</protein>
<feature type="non-terminal residue" evidence="13">
    <location>
        <position position="393"/>
    </location>
</feature>
<dbReference type="InterPro" id="IPR012910">
    <property type="entry name" value="Plug_dom"/>
</dbReference>
<dbReference type="EMBL" id="SCLC01000732">
    <property type="protein sequence ID" value="MBF4437206.1"/>
    <property type="molecule type" value="Genomic_DNA"/>
</dbReference>
<name>A0AAW4BLN7_VIBAN</name>
<proteinExistence type="inferred from homology"/>
<dbReference type="PANTHER" id="PTHR32552">
    <property type="entry name" value="FERRICHROME IRON RECEPTOR-RELATED"/>
    <property type="match status" value="1"/>
</dbReference>
<evidence type="ECO:0000256" key="1">
    <source>
        <dbReference type="ARBA" id="ARBA00004571"/>
    </source>
</evidence>
<organism evidence="13 14">
    <name type="scientific">Vibrio anguillarum</name>
    <name type="common">Listonella anguillarum</name>
    <dbReference type="NCBI Taxonomy" id="55601"/>
    <lineage>
        <taxon>Bacteria</taxon>
        <taxon>Pseudomonadati</taxon>
        <taxon>Pseudomonadota</taxon>
        <taxon>Gammaproteobacteria</taxon>
        <taxon>Vibrionales</taxon>
        <taxon>Vibrionaceae</taxon>
        <taxon>Vibrio</taxon>
    </lineage>
</organism>
<keyword evidence="7" id="KW-0406">Ion transport</keyword>
<dbReference type="InterPro" id="IPR039426">
    <property type="entry name" value="TonB-dep_rcpt-like"/>
</dbReference>
<keyword evidence="9 11" id="KW-0472">Membrane</keyword>
<dbReference type="AlphaFoldDB" id="A0AAW4BLN7"/>
<evidence type="ECO:0000313" key="14">
    <source>
        <dbReference type="Proteomes" id="UP000786185"/>
    </source>
</evidence>
<dbReference type="Pfam" id="PF07715">
    <property type="entry name" value="Plug"/>
    <property type="match status" value="1"/>
</dbReference>
<evidence type="ECO:0000256" key="2">
    <source>
        <dbReference type="ARBA" id="ARBA00022448"/>
    </source>
</evidence>
<feature type="domain" description="TonB-dependent receptor plug" evidence="12">
    <location>
        <begin position="34"/>
        <end position="135"/>
    </location>
</feature>
<keyword evidence="8" id="KW-0798">TonB box</keyword>
<evidence type="ECO:0000256" key="8">
    <source>
        <dbReference type="ARBA" id="ARBA00023077"/>
    </source>
</evidence>
<evidence type="ECO:0000256" key="10">
    <source>
        <dbReference type="ARBA" id="ARBA00023237"/>
    </source>
</evidence>
<keyword evidence="5 11" id="KW-0812">Transmembrane</keyword>
<dbReference type="Gene3D" id="2.40.170.20">
    <property type="entry name" value="TonB-dependent receptor, beta-barrel domain"/>
    <property type="match status" value="1"/>
</dbReference>
<evidence type="ECO:0000259" key="12">
    <source>
        <dbReference type="Pfam" id="PF07715"/>
    </source>
</evidence>
<keyword evidence="2 11" id="KW-0813">Transport</keyword>
<dbReference type="Proteomes" id="UP000786185">
    <property type="component" value="Unassembled WGS sequence"/>
</dbReference>